<evidence type="ECO:0000313" key="1">
    <source>
        <dbReference type="EMBL" id="WQJ52836.1"/>
    </source>
</evidence>
<keyword evidence="2" id="KW-1185">Reference proteome</keyword>
<name>A0ABZ0Z100_9CAUD</name>
<evidence type="ECO:0000313" key="2">
    <source>
        <dbReference type="Proteomes" id="UP001349343"/>
    </source>
</evidence>
<sequence length="87" mass="9938">MSFNILNNEALDAVVKVILENQQIDERLQNIEKNVIISDEKVKKIQAFLAENKDKIECIGDIKNQIIDMNNKLDILLTERSVALASR</sequence>
<accession>A0ABZ0Z100</accession>
<reference evidence="1 2" key="1">
    <citation type="submission" date="2023-11" db="EMBL/GenBank/DDBJ databases">
        <authorList>
            <person name="Cook R."/>
            <person name="Crisci M."/>
            <person name="Pye H."/>
            <person name="Adriaenssens E."/>
            <person name="Santini J."/>
        </authorList>
    </citation>
    <scope>NUCLEOTIDE SEQUENCE [LARGE SCALE GENOMIC DNA]</scope>
    <source>
        <strain evidence="1">Lak_Megaphage_RVC_JS4_GC31</strain>
    </source>
</reference>
<proteinExistence type="predicted"/>
<protein>
    <submittedName>
        <fullName evidence="1">Uncharacterized protein</fullName>
    </submittedName>
</protein>
<dbReference type="EMBL" id="OR769222">
    <property type="protein sequence ID" value="WQJ52836.1"/>
    <property type="molecule type" value="Genomic_DNA"/>
</dbReference>
<organism evidence="1 2">
    <name type="scientific">phage Lak_Megaphage_RVC_JS4_GC31</name>
    <dbReference type="NCBI Taxonomy" id="3109228"/>
    <lineage>
        <taxon>Viruses</taxon>
        <taxon>Duplodnaviria</taxon>
        <taxon>Heunggongvirae</taxon>
        <taxon>Uroviricota</taxon>
        <taxon>Caudoviricetes</taxon>
        <taxon>Caudoviricetes code 15 clade</taxon>
    </lineage>
</organism>
<dbReference type="Proteomes" id="UP001349343">
    <property type="component" value="Segment"/>
</dbReference>